<reference evidence="3" key="1">
    <citation type="submission" date="2017-08" db="EMBL/GenBank/DDBJ databases">
        <authorList>
            <person name="Huang Z."/>
        </authorList>
    </citation>
    <scope>NUCLEOTIDE SEQUENCE [LARGE SCALE GENOMIC DNA]</scope>
    <source>
        <strain evidence="3">SA5d-4</strain>
    </source>
</reference>
<keyword evidence="3" id="KW-1185">Reference proteome</keyword>
<gene>
    <name evidence="2" type="ORF">CIB95_14065</name>
</gene>
<feature type="chain" id="PRO_5039487466" description="Sporulation protein" evidence="1">
    <location>
        <begin position="21"/>
        <end position="251"/>
    </location>
</feature>
<organism evidence="2 3">
    <name type="scientific">Lottiidibacillus patelloidae</name>
    <dbReference type="NCBI Taxonomy" id="2670334"/>
    <lineage>
        <taxon>Bacteria</taxon>
        <taxon>Bacillati</taxon>
        <taxon>Bacillota</taxon>
        <taxon>Bacilli</taxon>
        <taxon>Bacillales</taxon>
        <taxon>Bacillaceae</taxon>
        <taxon>Lottiidibacillus</taxon>
    </lineage>
</organism>
<sequence length="251" mass="28129">MILKYGALKLFGLSSVLLIAGCNANFLDANESAYHDTGDGLVSVDDRNEDYNPINITSMEDKDNARFGYVRVQKSPIANENNAENVIPFIIDREKAAYAISKMATLLPNVTDAATLVTDEEVLVAYETEGEVDRFLVADQVKLTGLSYLPGWYHVYVSDEPGMIKEIESYSQLDASTKNIDGYLQTVIKSMLKAPQGRDMDDNRDANNRSMYEMDEDQGNTDNGYMDMDRYYPGMTDKNKGYNDIPQNTNN</sequence>
<dbReference type="PROSITE" id="PS51257">
    <property type="entry name" value="PROKAR_LIPOPROTEIN"/>
    <property type="match status" value="1"/>
</dbReference>
<evidence type="ECO:0008006" key="4">
    <source>
        <dbReference type="Google" id="ProtNLM"/>
    </source>
</evidence>
<name>A0A263BQI3_9BACI</name>
<dbReference type="AlphaFoldDB" id="A0A263BQI3"/>
<evidence type="ECO:0000256" key="1">
    <source>
        <dbReference type="SAM" id="SignalP"/>
    </source>
</evidence>
<comment type="caution">
    <text evidence="2">The sequence shown here is derived from an EMBL/GenBank/DDBJ whole genome shotgun (WGS) entry which is preliminary data.</text>
</comment>
<accession>A0A263BQI3</accession>
<keyword evidence="1" id="KW-0732">Signal</keyword>
<dbReference type="Proteomes" id="UP000217083">
    <property type="component" value="Unassembled WGS sequence"/>
</dbReference>
<proteinExistence type="predicted"/>
<dbReference type="Pfam" id="PF09580">
    <property type="entry name" value="Spore_YhcN_YlaJ"/>
    <property type="match status" value="1"/>
</dbReference>
<evidence type="ECO:0000313" key="3">
    <source>
        <dbReference type="Proteomes" id="UP000217083"/>
    </source>
</evidence>
<reference evidence="2 3" key="2">
    <citation type="submission" date="2017-09" db="EMBL/GenBank/DDBJ databases">
        <title>Bacillus patelloidae sp. nov., isolated from the intestinal tract of a marine limpet.</title>
        <authorList>
            <person name="Liu R."/>
            <person name="Dong C."/>
            <person name="Shao Z."/>
        </authorList>
    </citation>
    <scope>NUCLEOTIDE SEQUENCE [LARGE SCALE GENOMIC DNA]</scope>
    <source>
        <strain evidence="2 3">SA5d-4</strain>
    </source>
</reference>
<evidence type="ECO:0000313" key="2">
    <source>
        <dbReference type="EMBL" id="OZM55969.1"/>
    </source>
</evidence>
<dbReference type="InterPro" id="IPR019076">
    <property type="entry name" value="Spore_lipoprot_YhcN/YlaJ-like"/>
</dbReference>
<dbReference type="EMBL" id="NPIA01000009">
    <property type="protein sequence ID" value="OZM55969.1"/>
    <property type="molecule type" value="Genomic_DNA"/>
</dbReference>
<feature type="signal peptide" evidence="1">
    <location>
        <begin position="1"/>
        <end position="20"/>
    </location>
</feature>
<protein>
    <recommendedName>
        <fullName evidence="4">Sporulation protein</fullName>
    </recommendedName>
</protein>